<dbReference type="EMBL" id="JAIWYP010000014">
    <property type="protein sequence ID" value="KAH3710382.1"/>
    <property type="molecule type" value="Genomic_DNA"/>
</dbReference>
<dbReference type="AlphaFoldDB" id="A0A9D3Z4Z8"/>
<organism evidence="1 2">
    <name type="scientific">Dreissena polymorpha</name>
    <name type="common">Zebra mussel</name>
    <name type="synonym">Mytilus polymorpha</name>
    <dbReference type="NCBI Taxonomy" id="45954"/>
    <lineage>
        <taxon>Eukaryota</taxon>
        <taxon>Metazoa</taxon>
        <taxon>Spiralia</taxon>
        <taxon>Lophotrochozoa</taxon>
        <taxon>Mollusca</taxon>
        <taxon>Bivalvia</taxon>
        <taxon>Autobranchia</taxon>
        <taxon>Heteroconchia</taxon>
        <taxon>Euheterodonta</taxon>
        <taxon>Imparidentia</taxon>
        <taxon>Neoheterodontei</taxon>
        <taxon>Myida</taxon>
        <taxon>Dreissenoidea</taxon>
        <taxon>Dreissenidae</taxon>
        <taxon>Dreissena</taxon>
    </lineage>
</organism>
<gene>
    <name evidence="1" type="ORF">DPMN_069860</name>
</gene>
<reference evidence="1" key="2">
    <citation type="submission" date="2020-11" db="EMBL/GenBank/DDBJ databases">
        <authorList>
            <person name="McCartney M.A."/>
            <person name="Auch B."/>
            <person name="Kono T."/>
            <person name="Mallez S."/>
            <person name="Becker A."/>
            <person name="Gohl D.M."/>
            <person name="Silverstein K.A.T."/>
            <person name="Koren S."/>
            <person name="Bechman K.B."/>
            <person name="Herman A."/>
            <person name="Abrahante J.E."/>
            <person name="Garbe J."/>
        </authorList>
    </citation>
    <scope>NUCLEOTIDE SEQUENCE</scope>
    <source>
        <strain evidence="1">Duluth1</strain>
        <tissue evidence="1">Whole animal</tissue>
    </source>
</reference>
<protein>
    <submittedName>
        <fullName evidence="1">Uncharacterized protein</fullName>
    </submittedName>
</protein>
<comment type="caution">
    <text evidence="1">The sequence shown here is derived from an EMBL/GenBank/DDBJ whole genome shotgun (WGS) entry which is preliminary data.</text>
</comment>
<sequence length="58" mass="6518">MPSGVEIFFKVDEIVEQLTLVLQVFINDASAVKDQFHYAPPSSESSPLFCHQIFGLTF</sequence>
<evidence type="ECO:0000313" key="1">
    <source>
        <dbReference type="EMBL" id="KAH3710382.1"/>
    </source>
</evidence>
<reference evidence="1" key="1">
    <citation type="journal article" date="2019" name="bioRxiv">
        <title>The Genome of the Zebra Mussel, Dreissena polymorpha: A Resource for Invasive Species Research.</title>
        <authorList>
            <person name="McCartney M.A."/>
            <person name="Auch B."/>
            <person name="Kono T."/>
            <person name="Mallez S."/>
            <person name="Zhang Y."/>
            <person name="Obille A."/>
            <person name="Becker A."/>
            <person name="Abrahante J.E."/>
            <person name="Garbe J."/>
            <person name="Badalamenti J.P."/>
            <person name="Herman A."/>
            <person name="Mangelson H."/>
            <person name="Liachko I."/>
            <person name="Sullivan S."/>
            <person name="Sone E.D."/>
            <person name="Koren S."/>
            <person name="Silverstein K.A.T."/>
            <person name="Beckman K.B."/>
            <person name="Gohl D.M."/>
        </authorList>
    </citation>
    <scope>NUCLEOTIDE SEQUENCE</scope>
    <source>
        <strain evidence="1">Duluth1</strain>
        <tissue evidence="1">Whole animal</tissue>
    </source>
</reference>
<proteinExistence type="predicted"/>
<dbReference type="Proteomes" id="UP000828390">
    <property type="component" value="Unassembled WGS sequence"/>
</dbReference>
<evidence type="ECO:0000313" key="2">
    <source>
        <dbReference type="Proteomes" id="UP000828390"/>
    </source>
</evidence>
<accession>A0A9D3Z4Z8</accession>
<keyword evidence="2" id="KW-1185">Reference proteome</keyword>
<name>A0A9D3Z4Z8_DREPO</name>